<evidence type="ECO:0000256" key="4">
    <source>
        <dbReference type="ARBA" id="ARBA00022475"/>
    </source>
</evidence>
<feature type="non-terminal residue" evidence="14">
    <location>
        <position position="1"/>
    </location>
</feature>
<evidence type="ECO:0000256" key="12">
    <source>
        <dbReference type="ARBA" id="ARBA00042244"/>
    </source>
</evidence>
<gene>
    <name evidence="14" type="ORF">g.5088</name>
</gene>
<dbReference type="InterPro" id="IPR002159">
    <property type="entry name" value="CD36_fam"/>
</dbReference>
<feature type="transmembrane region" description="Helical" evidence="13">
    <location>
        <begin position="202"/>
        <end position="223"/>
    </location>
</feature>
<comment type="subcellular location">
    <subcellularLocation>
        <location evidence="2">Cell membrane</location>
        <topology evidence="2">Multi-pass membrane protein</topology>
    </subcellularLocation>
    <subcellularLocation>
        <location evidence="1">Membrane</location>
        <location evidence="1">Caveola</location>
        <topology evidence="1">Multi-pass membrane protein</topology>
    </subcellularLocation>
</comment>
<evidence type="ECO:0000256" key="2">
    <source>
        <dbReference type="ARBA" id="ARBA00004651"/>
    </source>
</evidence>
<keyword evidence="4" id="KW-1003">Cell membrane</keyword>
<organism evidence="14">
    <name type="scientific">Clastoptera arizonana</name>
    <name type="common">Arizona spittle bug</name>
    <dbReference type="NCBI Taxonomy" id="38151"/>
    <lineage>
        <taxon>Eukaryota</taxon>
        <taxon>Metazoa</taxon>
        <taxon>Ecdysozoa</taxon>
        <taxon>Arthropoda</taxon>
        <taxon>Hexapoda</taxon>
        <taxon>Insecta</taxon>
        <taxon>Pterygota</taxon>
        <taxon>Neoptera</taxon>
        <taxon>Paraneoptera</taxon>
        <taxon>Hemiptera</taxon>
        <taxon>Auchenorrhyncha</taxon>
        <taxon>Cercopoidea</taxon>
        <taxon>Clastopteridae</taxon>
        <taxon>Clastoptera</taxon>
    </lineage>
</organism>
<reference evidence="14" key="1">
    <citation type="submission" date="2015-12" db="EMBL/GenBank/DDBJ databases">
        <title>De novo transcriptome assembly of four potential Pierce s Disease insect vectors from Arizona vineyards.</title>
        <authorList>
            <person name="Tassone E.E."/>
        </authorList>
    </citation>
    <scope>NUCLEOTIDE SEQUENCE</scope>
</reference>
<dbReference type="GO" id="GO:0005737">
    <property type="term" value="C:cytoplasm"/>
    <property type="evidence" value="ECO:0007669"/>
    <property type="project" value="TreeGrafter"/>
</dbReference>
<keyword evidence="5 13" id="KW-0812">Transmembrane</keyword>
<dbReference type="Pfam" id="PF01130">
    <property type="entry name" value="CD36"/>
    <property type="match status" value="1"/>
</dbReference>
<evidence type="ECO:0000256" key="9">
    <source>
        <dbReference type="ARBA" id="ARBA00023170"/>
    </source>
</evidence>
<dbReference type="PRINTS" id="PR01609">
    <property type="entry name" value="CD36FAMILY"/>
</dbReference>
<sequence length="228" mass="25235">WEDEECDKLNGSDGTIYSPTLVSRKQTLSVFSEGSCRIAKLYYEKETTTHGLPTMKYNLDPRLMDPYNENNICFCPENNCSPNGTQNVAPCAFGSPIFVSLPHFASSDKTLQDSISGLAPGVNRNINAFHIHKTFGVLLSGRTGIQINALVSSTKDVSALNGLKVGTYLPIAWLEMDLTSPPQDMIQLLKRLSITISSVEFFLKYITILIAFICLVKLIQVIYMSAKL</sequence>
<keyword evidence="10" id="KW-0325">Glycoprotein</keyword>
<evidence type="ECO:0000256" key="11">
    <source>
        <dbReference type="ARBA" id="ARBA00040821"/>
    </source>
</evidence>
<dbReference type="AlphaFoldDB" id="A0A1B6CBB4"/>
<keyword evidence="9" id="KW-0675">Receptor</keyword>
<evidence type="ECO:0000256" key="6">
    <source>
        <dbReference type="ARBA" id="ARBA00022989"/>
    </source>
</evidence>
<comment type="similarity">
    <text evidence="3">Belongs to the CD36 family.</text>
</comment>
<evidence type="ECO:0000256" key="8">
    <source>
        <dbReference type="ARBA" id="ARBA00023157"/>
    </source>
</evidence>
<evidence type="ECO:0000256" key="13">
    <source>
        <dbReference type="SAM" id="Phobius"/>
    </source>
</evidence>
<protein>
    <recommendedName>
        <fullName evidence="11">Scavenger receptor class B member 1</fullName>
    </recommendedName>
    <alternativeName>
        <fullName evidence="12">SR-BI</fullName>
    </alternativeName>
</protein>
<evidence type="ECO:0000256" key="10">
    <source>
        <dbReference type="ARBA" id="ARBA00023180"/>
    </source>
</evidence>
<dbReference type="EMBL" id="GEDC01026527">
    <property type="protein sequence ID" value="JAS10771.1"/>
    <property type="molecule type" value="Transcribed_RNA"/>
</dbReference>
<dbReference type="PANTHER" id="PTHR11923:SF110">
    <property type="entry name" value="SCAVENGER RECEPTOR CLASS B MEMBER 1"/>
    <property type="match status" value="1"/>
</dbReference>
<evidence type="ECO:0000256" key="7">
    <source>
        <dbReference type="ARBA" id="ARBA00023136"/>
    </source>
</evidence>
<evidence type="ECO:0000313" key="14">
    <source>
        <dbReference type="EMBL" id="JAS10771.1"/>
    </source>
</evidence>
<evidence type="ECO:0000256" key="5">
    <source>
        <dbReference type="ARBA" id="ARBA00022692"/>
    </source>
</evidence>
<dbReference type="GO" id="GO:0005044">
    <property type="term" value="F:scavenger receptor activity"/>
    <property type="evidence" value="ECO:0007669"/>
    <property type="project" value="TreeGrafter"/>
</dbReference>
<name>A0A1B6CBB4_9HEMI</name>
<keyword evidence="7 13" id="KW-0472">Membrane</keyword>
<keyword evidence="8" id="KW-1015">Disulfide bond</keyword>
<dbReference type="GO" id="GO:0005901">
    <property type="term" value="C:caveola"/>
    <property type="evidence" value="ECO:0007669"/>
    <property type="project" value="UniProtKB-SubCell"/>
</dbReference>
<keyword evidence="6 13" id="KW-1133">Transmembrane helix</keyword>
<proteinExistence type="inferred from homology"/>
<dbReference type="PANTHER" id="PTHR11923">
    <property type="entry name" value="SCAVENGER RECEPTOR CLASS B TYPE-1 SR-B1"/>
    <property type="match status" value="1"/>
</dbReference>
<evidence type="ECO:0000256" key="3">
    <source>
        <dbReference type="ARBA" id="ARBA00010532"/>
    </source>
</evidence>
<evidence type="ECO:0000256" key="1">
    <source>
        <dbReference type="ARBA" id="ARBA00004189"/>
    </source>
</evidence>
<accession>A0A1B6CBB4</accession>